<gene>
    <name evidence="2" type="ORF">AAA799P11_00050</name>
</gene>
<accession>A0A087S3J9</accession>
<dbReference type="SUPFAM" id="SSF54909">
    <property type="entry name" value="Dimeric alpha+beta barrel"/>
    <property type="match status" value="1"/>
</dbReference>
<dbReference type="AlphaFoldDB" id="A0A087S3J9"/>
<keyword evidence="3" id="KW-1185">Reference proteome</keyword>
<dbReference type="Proteomes" id="UP000029387">
    <property type="component" value="Unassembled WGS sequence"/>
</dbReference>
<evidence type="ECO:0000313" key="3">
    <source>
        <dbReference type="Proteomes" id="UP000029387"/>
    </source>
</evidence>
<comment type="caution">
    <text evidence="2">The sequence shown here is derived from an EMBL/GenBank/DDBJ whole genome shotgun (WGS) entry which is preliminary data.</text>
</comment>
<organism evidence="2 3">
    <name type="scientific">Marine Group I thaumarchaeote SCGC AAA799-P11</name>
    <dbReference type="NCBI Taxonomy" id="1502295"/>
    <lineage>
        <taxon>Archaea</taxon>
        <taxon>Nitrososphaerota</taxon>
        <taxon>Marine Group I</taxon>
    </lineage>
</organism>
<evidence type="ECO:0000313" key="2">
    <source>
        <dbReference type="EMBL" id="KFM20303.1"/>
    </source>
</evidence>
<dbReference type="Gene3D" id="3.30.70.920">
    <property type="match status" value="1"/>
</dbReference>
<dbReference type="InterPro" id="IPR019887">
    <property type="entry name" value="Tscrpt_reg_AsnC/Lrp_C"/>
</dbReference>
<dbReference type="Pfam" id="PF01037">
    <property type="entry name" value="AsnC_trans_reg"/>
    <property type="match status" value="1"/>
</dbReference>
<evidence type="ECO:0000259" key="1">
    <source>
        <dbReference type="Pfam" id="PF01037"/>
    </source>
</evidence>
<reference evidence="2 3" key="1">
    <citation type="submission" date="2014-06" db="EMBL/GenBank/DDBJ databases">
        <authorList>
            <person name="Ngugi D.K."/>
            <person name="Blom J."/>
            <person name="Alam I."/>
            <person name="Rashid M."/>
            <person name="Baalawi W."/>
            <person name="Zhang G."/>
            <person name="Hikmawan T."/>
            <person name="Guan Y."/>
            <person name="Antunes A."/>
            <person name="Siam R."/>
            <person name="El-Dorry H."/>
            <person name="Bajic V."/>
            <person name="Stingl U."/>
        </authorList>
    </citation>
    <scope>NUCLEOTIDE SEQUENCE [LARGE SCALE GENOMIC DNA]</scope>
    <source>
        <strain evidence="2">SCGC AAA799-P11</strain>
    </source>
</reference>
<dbReference type="InterPro" id="IPR011008">
    <property type="entry name" value="Dimeric_a/b-barrel"/>
</dbReference>
<name>A0A087S3J9_9ARCH</name>
<sequence length="76" mass="8842">MEKSYMLISCEIGQEQFLYSQLKEIPEVKNCLVTFGSYDVVAEFETDTQSQMNEVITTKIRKLKKIRSTITLRAMN</sequence>
<feature type="domain" description="Transcription regulator AsnC/Lrp ligand binding" evidence="1">
    <location>
        <begin position="8"/>
        <end position="75"/>
    </location>
</feature>
<proteinExistence type="predicted"/>
<dbReference type="EMBL" id="JOSZ01000001">
    <property type="protein sequence ID" value="KFM20303.1"/>
    <property type="molecule type" value="Genomic_DNA"/>
</dbReference>
<protein>
    <submittedName>
        <fullName evidence="2">AsnC family transcriptional regulator protein</fullName>
    </submittedName>
</protein>
<dbReference type="PATRIC" id="fig|1502295.3.peg.49"/>